<dbReference type="HAMAP" id="MF_01940">
    <property type="entry name" value="RNA_CPDase"/>
    <property type="match status" value="1"/>
</dbReference>
<dbReference type="EMBL" id="JAZEWV010000029">
    <property type="protein sequence ID" value="MEE4545463.1"/>
    <property type="molecule type" value="Genomic_DNA"/>
</dbReference>
<dbReference type="SUPFAM" id="SSF55144">
    <property type="entry name" value="LigT-like"/>
    <property type="match status" value="1"/>
</dbReference>
<dbReference type="EC" id="3.1.4.58" evidence="2"/>
<dbReference type="RefSeq" id="WP_330799116.1">
    <property type="nucleotide sequence ID" value="NZ_JAZEWV010000029.1"/>
</dbReference>
<comment type="catalytic activity">
    <reaction evidence="2">
        <text>a 3'-end 2',3'-cyclophospho-ribonucleotide-RNA + H2O = a 3'-end 2'-phospho-ribonucleotide-RNA + H(+)</text>
        <dbReference type="Rhea" id="RHEA:11828"/>
        <dbReference type="Rhea" id="RHEA-COMP:10464"/>
        <dbReference type="Rhea" id="RHEA-COMP:17353"/>
        <dbReference type="ChEBI" id="CHEBI:15377"/>
        <dbReference type="ChEBI" id="CHEBI:15378"/>
        <dbReference type="ChEBI" id="CHEBI:83064"/>
        <dbReference type="ChEBI" id="CHEBI:173113"/>
        <dbReference type="EC" id="3.1.4.58"/>
    </reaction>
</comment>
<comment type="function">
    <text evidence="2">Hydrolyzes RNA 2',3'-cyclic phosphodiester to an RNA 2'-phosphomonoester.</text>
</comment>
<feature type="short sequence motif" description="HXTX 2" evidence="2">
    <location>
        <begin position="126"/>
        <end position="129"/>
    </location>
</feature>
<evidence type="ECO:0000256" key="3">
    <source>
        <dbReference type="SAM" id="MobiDB-lite"/>
    </source>
</evidence>
<dbReference type="Proteomes" id="UP001344658">
    <property type="component" value="Unassembled WGS sequence"/>
</dbReference>
<feature type="short sequence motif" description="HXTX 1" evidence="2">
    <location>
        <begin position="42"/>
        <end position="45"/>
    </location>
</feature>
<dbReference type="Pfam" id="PF13563">
    <property type="entry name" value="2_5_RNA_ligase2"/>
    <property type="match status" value="1"/>
</dbReference>
<evidence type="ECO:0000313" key="5">
    <source>
        <dbReference type="Proteomes" id="UP001344658"/>
    </source>
</evidence>
<dbReference type="Gene3D" id="3.90.1140.10">
    <property type="entry name" value="Cyclic phosphodiesterase"/>
    <property type="match status" value="1"/>
</dbReference>
<name>A0ABU7PI13_9ACTN</name>
<feature type="region of interest" description="Disordered" evidence="3">
    <location>
        <begin position="172"/>
        <end position="205"/>
    </location>
</feature>
<dbReference type="InterPro" id="IPR009097">
    <property type="entry name" value="Cyclic_Pdiesterase"/>
</dbReference>
<protein>
    <recommendedName>
        <fullName evidence="2">RNA 2',3'-cyclic phosphodiesterase</fullName>
        <shortName evidence="2">RNA 2',3'-CPDase</shortName>
        <ecNumber evidence="2">3.1.4.58</ecNumber>
    </recommendedName>
</protein>
<reference evidence="4 5" key="1">
    <citation type="submission" date="2023-12" db="EMBL/GenBank/DDBJ databases">
        <title>Streptomyces sp. V4-01.</title>
        <authorList>
            <person name="Somphong A."/>
            <person name="Phongsopitanun W."/>
        </authorList>
    </citation>
    <scope>NUCLEOTIDE SEQUENCE [LARGE SCALE GENOMIC DNA]</scope>
    <source>
        <strain evidence="4 5">V4-01</strain>
    </source>
</reference>
<keyword evidence="1 2" id="KW-0378">Hydrolase</keyword>
<keyword evidence="5" id="KW-1185">Reference proteome</keyword>
<dbReference type="PANTHER" id="PTHR35561:SF1">
    <property type="entry name" value="RNA 2',3'-CYCLIC PHOSPHODIESTERASE"/>
    <property type="match status" value="1"/>
</dbReference>
<dbReference type="InterPro" id="IPR004175">
    <property type="entry name" value="RNA_CPDase"/>
</dbReference>
<dbReference type="NCBIfam" id="TIGR02258">
    <property type="entry name" value="2_5_ligase"/>
    <property type="match status" value="1"/>
</dbReference>
<comment type="caution">
    <text evidence="4">The sequence shown here is derived from an EMBL/GenBank/DDBJ whole genome shotgun (WGS) entry which is preliminary data.</text>
</comment>
<comment type="similarity">
    <text evidence="2">Belongs to the 2H phosphoesterase superfamily. ThpR family.</text>
</comment>
<feature type="active site" description="Proton donor" evidence="2">
    <location>
        <position position="42"/>
    </location>
</feature>
<accession>A0ABU7PI13</accession>
<sequence>MRLFVALLPAPAAAGELAAALRPLHRLPDAGALRWTAPESWHFTLAFLGEVPDHVRPDLDLRLERAAHRHGPHDLRLAGAGRFGDHVLWAGAEGDTTALGRLADSVRAAARRAGAPPDEERGFRPHLTLARAQRSRPVRLRPLADALAGFRGSPWSADTLCLVGSVLPRSGVPGEQPRYDAVASWPLGGEHPPGGPDDGPAGTAG</sequence>
<evidence type="ECO:0000313" key="4">
    <source>
        <dbReference type="EMBL" id="MEE4545463.1"/>
    </source>
</evidence>
<proteinExistence type="inferred from homology"/>
<gene>
    <name evidence="4" type="primary">thpR</name>
    <name evidence="4" type="ORF">V2S66_26275</name>
</gene>
<dbReference type="PANTHER" id="PTHR35561">
    <property type="entry name" value="RNA 2',3'-CYCLIC PHOSPHODIESTERASE"/>
    <property type="match status" value="1"/>
</dbReference>
<evidence type="ECO:0000256" key="2">
    <source>
        <dbReference type="HAMAP-Rule" id="MF_01940"/>
    </source>
</evidence>
<evidence type="ECO:0000256" key="1">
    <source>
        <dbReference type="ARBA" id="ARBA00022801"/>
    </source>
</evidence>
<organism evidence="4 5">
    <name type="scientific">Actinacidiphila polyblastidii</name>
    <dbReference type="NCBI Taxonomy" id="3110430"/>
    <lineage>
        <taxon>Bacteria</taxon>
        <taxon>Bacillati</taxon>
        <taxon>Actinomycetota</taxon>
        <taxon>Actinomycetes</taxon>
        <taxon>Kitasatosporales</taxon>
        <taxon>Streptomycetaceae</taxon>
        <taxon>Actinacidiphila</taxon>
    </lineage>
</organism>
<feature type="active site" description="Proton acceptor" evidence="2">
    <location>
        <position position="126"/>
    </location>
</feature>